<dbReference type="AlphaFoldDB" id="A0A9P1RBV7"/>
<protein>
    <submittedName>
        <fullName evidence="2">Hydroxyacylglutathione hydrolase</fullName>
        <ecNumber evidence="2">3.1.2.6</ecNumber>
    </submittedName>
</protein>
<dbReference type="EC" id="3.1.2.6" evidence="2"/>
<gene>
    <name evidence="2" type="primary">gloB_4</name>
    <name evidence="2" type="ORF">PAERUG_P19_London_7_VIM_2_05_10_06603</name>
</gene>
<comment type="caution">
    <text evidence="2">The sequence shown here is derived from an EMBL/GenBank/DDBJ whole genome shotgun (WGS) entry which is preliminary data.</text>
</comment>
<dbReference type="EMBL" id="CVVU01000267">
    <property type="protein sequence ID" value="CRQ06548.1"/>
    <property type="molecule type" value="Genomic_DNA"/>
</dbReference>
<dbReference type="PANTHER" id="PTHR42951">
    <property type="entry name" value="METALLO-BETA-LACTAMASE DOMAIN-CONTAINING"/>
    <property type="match status" value="1"/>
</dbReference>
<keyword evidence="2" id="KW-0378">Hydrolase</keyword>
<dbReference type="Gene3D" id="3.60.15.10">
    <property type="entry name" value="Ribonuclease Z/Hydroxyacylglutathione hydrolase-like"/>
    <property type="match status" value="1"/>
</dbReference>
<dbReference type="Proteomes" id="UP000045039">
    <property type="component" value="Unassembled WGS sequence"/>
</dbReference>
<feature type="domain" description="Metallo-beta-lactamase" evidence="1">
    <location>
        <begin position="52"/>
        <end position="268"/>
    </location>
</feature>
<proteinExistence type="predicted"/>
<dbReference type="SUPFAM" id="SSF56281">
    <property type="entry name" value="Metallo-hydrolase/oxidoreductase"/>
    <property type="match status" value="1"/>
</dbReference>
<dbReference type="RefSeq" id="WP_025297983.1">
    <property type="nucleotide sequence ID" value="NZ_CAADLZ010000164.1"/>
</dbReference>
<dbReference type="InterPro" id="IPR001279">
    <property type="entry name" value="Metallo-B-lactamas"/>
</dbReference>
<name>A0A9P1RBV7_PSEAI</name>
<dbReference type="GO" id="GO:0004416">
    <property type="term" value="F:hydroxyacylglutathione hydrolase activity"/>
    <property type="evidence" value="ECO:0007669"/>
    <property type="project" value="UniProtKB-EC"/>
</dbReference>
<dbReference type="InterPro" id="IPR036866">
    <property type="entry name" value="RibonucZ/Hydroxyglut_hydro"/>
</dbReference>
<evidence type="ECO:0000259" key="1">
    <source>
        <dbReference type="SMART" id="SM00849"/>
    </source>
</evidence>
<dbReference type="Gene3D" id="1.10.10.10">
    <property type="entry name" value="Winged helix-like DNA-binding domain superfamily/Winged helix DNA-binding domain"/>
    <property type="match status" value="1"/>
</dbReference>
<dbReference type="Pfam" id="PF00753">
    <property type="entry name" value="Lactamase_B"/>
    <property type="match status" value="1"/>
</dbReference>
<accession>A0A9P1RBV7</accession>
<evidence type="ECO:0000313" key="3">
    <source>
        <dbReference type="Proteomes" id="UP000045039"/>
    </source>
</evidence>
<dbReference type="InterPro" id="IPR036388">
    <property type="entry name" value="WH-like_DNA-bd_sf"/>
</dbReference>
<dbReference type="SMART" id="SM00849">
    <property type="entry name" value="Lactamase_B"/>
    <property type="match status" value="1"/>
</dbReference>
<reference evidence="3" key="1">
    <citation type="submission" date="2015-06" db="EMBL/GenBank/DDBJ databases">
        <authorList>
            <person name="Radhakrishnan Rajesh"/>
            <person name="Underwood Anthony"/>
            <person name="Al-Shahib Ali"/>
        </authorList>
    </citation>
    <scope>NUCLEOTIDE SEQUENCE [LARGE SCALE GENOMIC DNA]</scope>
    <source>
        <strain evidence="3">P19_London_7_VIM_2_05_10</strain>
    </source>
</reference>
<evidence type="ECO:0000313" key="2">
    <source>
        <dbReference type="EMBL" id="CRQ06548.1"/>
    </source>
</evidence>
<organism evidence="2 3">
    <name type="scientific">Pseudomonas aeruginosa</name>
    <dbReference type="NCBI Taxonomy" id="287"/>
    <lineage>
        <taxon>Bacteria</taxon>
        <taxon>Pseudomonadati</taxon>
        <taxon>Pseudomonadota</taxon>
        <taxon>Gammaproteobacteria</taxon>
        <taxon>Pseudomonadales</taxon>
        <taxon>Pseudomonadaceae</taxon>
        <taxon>Pseudomonas</taxon>
    </lineage>
</organism>
<dbReference type="InterPro" id="IPR050855">
    <property type="entry name" value="NDM-1-like"/>
</dbReference>
<sequence>MSGSEIKWQVGQVNMATAGLEYPFEKPERGTVTEVVPGVLWVRMPLPFRLDHVNLWLIRDGDGWAVVDTGMRNETVEATWEGILESVLGGSRVTKVIATHMHADHVGMAGWLTARFGCELWMTAHEYHGCKVALRPEVEPPPAKVAFYQRAGWSPEALENFRTTYSGFGGAVHPLPTAFRQMVDGERIILGDHEWQVVVGTGHTSEHACLYCPQLRLFISGDQVLPKITSNVSVPSLQPDANPMEGWLSTLIKIKRKVGNDVLVLPAHNECFRGLHARLDDLLQLQHRLLADLLVELQKPRRAVDVFECLFSRPITISDGFLLTMATGESLANLNYLIASGKAVKRQDTAGVDWYSSTST</sequence>